<proteinExistence type="predicted"/>
<keyword evidence="2" id="KW-1185">Reference proteome</keyword>
<sequence>MELKEVRSVIRKLRRLFTNYRVNYEEIKKLAESNPTSKIIPHDLSTLNSGKPSGIHLDKGACFLLPPQYQAEFECLKAKEDGNCLFNSVSIILMGTEDLSTHLRLAVLCELIKYSKHYLSLDEFKKAITYSDKALDEGDSAPPEMKHEVRYFAQIREMCDIGAWCTLLAIYGLSSVLERPINSIFPPVRNSLYEETFSRRIEPRILKNKGEIKILWTNVSVIDAKTASVFLDELAPSCNHFVPVFPKEATGIQIYTKKRIKLINTRISMTSIDHVPQNQLRSLALGNPPLNLNNNETCRNK</sequence>
<dbReference type="Proteomes" id="UP000789525">
    <property type="component" value="Unassembled WGS sequence"/>
</dbReference>
<dbReference type="EMBL" id="CAJVPT010006459">
    <property type="protein sequence ID" value="CAG8531107.1"/>
    <property type="molecule type" value="Genomic_DNA"/>
</dbReference>
<comment type="caution">
    <text evidence="1">The sequence shown here is derived from an EMBL/GenBank/DDBJ whole genome shotgun (WGS) entry which is preliminary data.</text>
</comment>
<reference evidence="1" key="1">
    <citation type="submission" date="2021-06" db="EMBL/GenBank/DDBJ databases">
        <authorList>
            <person name="Kallberg Y."/>
            <person name="Tangrot J."/>
            <person name="Rosling A."/>
        </authorList>
    </citation>
    <scope>NUCLEOTIDE SEQUENCE</scope>
    <source>
        <strain evidence="1">CL356</strain>
    </source>
</reference>
<evidence type="ECO:0000313" key="2">
    <source>
        <dbReference type="Proteomes" id="UP000789525"/>
    </source>
</evidence>
<accession>A0ACA9LHF6</accession>
<organism evidence="1 2">
    <name type="scientific">Acaulospora colombiana</name>
    <dbReference type="NCBI Taxonomy" id="27376"/>
    <lineage>
        <taxon>Eukaryota</taxon>
        <taxon>Fungi</taxon>
        <taxon>Fungi incertae sedis</taxon>
        <taxon>Mucoromycota</taxon>
        <taxon>Glomeromycotina</taxon>
        <taxon>Glomeromycetes</taxon>
        <taxon>Diversisporales</taxon>
        <taxon>Acaulosporaceae</taxon>
        <taxon>Acaulospora</taxon>
    </lineage>
</organism>
<protein>
    <submittedName>
        <fullName evidence="1">11824_t:CDS:1</fullName>
    </submittedName>
</protein>
<gene>
    <name evidence="1" type="ORF">ACOLOM_LOCUS4076</name>
</gene>
<evidence type="ECO:0000313" key="1">
    <source>
        <dbReference type="EMBL" id="CAG8531107.1"/>
    </source>
</evidence>
<name>A0ACA9LHF6_9GLOM</name>